<name>A0AB36RFV4_9HYPH</name>
<keyword evidence="1" id="KW-1133">Transmembrane helix</keyword>
<keyword evidence="1" id="KW-0472">Membrane</keyword>
<proteinExistence type="predicted"/>
<keyword evidence="1" id="KW-0812">Transmembrane</keyword>
<organism evidence="2 3">
    <name type="scientific">Mesorhizobium mediterraneum</name>
    <dbReference type="NCBI Taxonomy" id="43617"/>
    <lineage>
        <taxon>Bacteria</taxon>
        <taxon>Pseudomonadati</taxon>
        <taxon>Pseudomonadota</taxon>
        <taxon>Alphaproteobacteria</taxon>
        <taxon>Hyphomicrobiales</taxon>
        <taxon>Phyllobacteriaceae</taxon>
        <taxon>Mesorhizobium</taxon>
    </lineage>
</organism>
<feature type="transmembrane region" description="Helical" evidence="1">
    <location>
        <begin position="6"/>
        <end position="23"/>
    </location>
</feature>
<evidence type="ECO:0000313" key="2">
    <source>
        <dbReference type="EMBL" id="PAQ03225.1"/>
    </source>
</evidence>
<comment type="caution">
    <text evidence="2">The sequence shown here is derived from an EMBL/GenBank/DDBJ whole genome shotgun (WGS) entry which is preliminary data.</text>
</comment>
<protein>
    <recommendedName>
        <fullName evidence="4">Secreted protein</fullName>
    </recommendedName>
</protein>
<reference evidence="3" key="1">
    <citation type="submission" date="2017-08" db="EMBL/GenBank/DDBJ databases">
        <title>Mesorhizobium wenxinae sp. nov., a novel rhizobial species isolated from root nodules of chickpea (Cicer arietinum L.).</title>
        <authorList>
            <person name="Zhang J."/>
        </authorList>
    </citation>
    <scope>NUCLEOTIDE SEQUENCE [LARGE SCALE GENOMIC DNA]</scope>
    <source>
        <strain evidence="3">USDA 3392</strain>
    </source>
</reference>
<evidence type="ECO:0000256" key="1">
    <source>
        <dbReference type="SAM" id="Phobius"/>
    </source>
</evidence>
<sequence length="65" mass="7040">MFSCQALVEVIVRSLLLVFFIVLEKLVVAQGHRHHIAAGADGMMPNSMKMSCGTGRVMAAVLPKQ</sequence>
<gene>
    <name evidence="2" type="ORF">CIT25_07475</name>
</gene>
<evidence type="ECO:0000313" key="3">
    <source>
        <dbReference type="Proteomes" id="UP000216215"/>
    </source>
</evidence>
<evidence type="ECO:0008006" key="4">
    <source>
        <dbReference type="Google" id="ProtNLM"/>
    </source>
</evidence>
<keyword evidence="3" id="KW-1185">Reference proteome</keyword>
<accession>A0AB36RFV4</accession>
<dbReference type="AlphaFoldDB" id="A0AB36RFV4"/>
<dbReference type="Proteomes" id="UP000216215">
    <property type="component" value="Unassembled WGS sequence"/>
</dbReference>
<dbReference type="EMBL" id="NPKI01000011">
    <property type="protein sequence ID" value="PAQ03225.1"/>
    <property type="molecule type" value="Genomic_DNA"/>
</dbReference>